<evidence type="ECO:0000256" key="9">
    <source>
        <dbReference type="SAM" id="Phobius"/>
    </source>
</evidence>
<protein>
    <submittedName>
        <fullName evidence="11">Transmembrane amino acid transporter protein-domain-containing protein</fullName>
    </submittedName>
</protein>
<feature type="transmembrane region" description="Helical" evidence="9">
    <location>
        <begin position="499"/>
        <end position="520"/>
    </location>
</feature>
<proteinExistence type="inferred from homology"/>
<feature type="region of interest" description="Disordered" evidence="8">
    <location>
        <begin position="85"/>
        <end position="108"/>
    </location>
</feature>
<keyword evidence="4 9" id="KW-0812">Transmembrane</keyword>
<feature type="transmembrane region" description="Helical" evidence="9">
    <location>
        <begin position="378"/>
        <end position="401"/>
    </location>
</feature>
<keyword evidence="3" id="KW-0813">Transport</keyword>
<comment type="caution">
    <text evidence="11">The sequence shown here is derived from an EMBL/GenBank/DDBJ whole genome shotgun (WGS) entry which is preliminary data.</text>
</comment>
<organism evidence="11 12">
    <name type="scientific">Phycomyces blakesleeanus</name>
    <dbReference type="NCBI Taxonomy" id="4837"/>
    <lineage>
        <taxon>Eukaryota</taxon>
        <taxon>Fungi</taxon>
        <taxon>Fungi incertae sedis</taxon>
        <taxon>Mucoromycota</taxon>
        <taxon>Mucoromycotina</taxon>
        <taxon>Mucoromycetes</taxon>
        <taxon>Mucorales</taxon>
        <taxon>Phycomycetaceae</taxon>
        <taxon>Phycomyces</taxon>
    </lineage>
</organism>
<feature type="transmembrane region" description="Helical" evidence="9">
    <location>
        <begin position="242"/>
        <end position="263"/>
    </location>
</feature>
<reference evidence="11 12" key="1">
    <citation type="submission" date="2024-04" db="EMBL/GenBank/DDBJ databases">
        <title>Symmetric and asymmetric DNA N6-adenine methylation regulates different biological responses in Mucorales.</title>
        <authorList>
            <consortium name="Lawrence Berkeley National Laboratory"/>
            <person name="Lax C."/>
            <person name="Mondo S.J."/>
            <person name="Osorio-Concepcion M."/>
            <person name="Muszewska A."/>
            <person name="Corrochano-Luque M."/>
            <person name="Gutierrez G."/>
            <person name="Riley R."/>
            <person name="Lipzen A."/>
            <person name="Guo J."/>
            <person name="Hundley H."/>
            <person name="Amirebrahimi M."/>
            <person name="Ng V."/>
            <person name="Lorenzo-Gutierrez D."/>
            <person name="Binder U."/>
            <person name="Yang J."/>
            <person name="Song Y."/>
            <person name="Canovas D."/>
            <person name="Navarro E."/>
            <person name="Freitag M."/>
            <person name="Gabaldon T."/>
            <person name="Grigoriev I.V."/>
            <person name="Corrochano L.M."/>
            <person name="Nicolas F.E."/>
            <person name="Garre V."/>
        </authorList>
    </citation>
    <scope>NUCLEOTIDE SEQUENCE [LARGE SCALE GENOMIC DNA]</scope>
    <source>
        <strain evidence="11 12">L51</strain>
    </source>
</reference>
<evidence type="ECO:0000313" key="12">
    <source>
        <dbReference type="Proteomes" id="UP001448207"/>
    </source>
</evidence>
<feature type="transmembrane region" description="Helical" evidence="9">
    <location>
        <begin position="426"/>
        <end position="453"/>
    </location>
</feature>
<dbReference type="PANTHER" id="PTHR22950">
    <property type="entry name" value="AMINO ACID TRANSPORTER"/>
    <property type="match status" value="1"/>
</dbReference>
<feature type="transmembrane region" description="Helical" evidence="9">
    <location>
        <begin position="192"/>
        <end position="211"/>
    </location>
</feature>
<keyword evidence="7 9" id="KW-0472">Membrane</keyword>
<evidence type="ECO:0000256" key="3">
    <source>
        <dbReference type="ARBA" id="ARBA00022448"/>
    </source>
</evidence>
<sequence>MDKPSLPKDIRVPFNTHPSRRPPNYGANHAGTELDLQDSIDESYHTCANISQSPHSFRESLESFVGSYSRASVLYVAENLTVHPSNADIGHRSDLEEEEEEEYDHSKLGSHLLDSENLSRTLSTQTTTGYHLFPALSRHTTVASILSEQLNPTGHSASHVPQSSFLQSVFNSVNVLIGIGMLALPLSFRLAGWFWGSIIFFFCSFLTNYTAKLLGQCLDAYPGSATYGDMGAAAFGDKGRRFVGTIFITELLTACVAMIVLLGDGVQSLWPNLDLITTRIISFTILTPMMFFPIRKLAYTSLIGIISCVALVFIVIYDGLVKETHPGSLRDPMPTELFPSEPYNIPLAFGIMMAGFAGHAVFPAIHHDMKNKKEYVPMVNLTYIVALFVYATLAMAGYAMFGLDTMQEVTQNLAITPGFNKILNRVAVWLVVVTPIAKYGLMMNPVTLTWELWMISHPKVESWCKYHSWRETFLVVSSRICISGLVIYTATVFPGFDRVMSLLGSLFSFSISAIFPLVCYKRLFGHSMTKTGAAINNVLLAISVIMCSLGTLWTFLPSS</sequence>
<evidence type="ECO:0000256" key="2">
    <source>
        <dbReference type="ARBA" id="ARBA00008066"/>
    </source>
</evidence>
<evidence type="ECO:0000259" key="10">
    <source>
        <dbReference type="Pfam" id="PF01490"/>
    </source>
</evidence>
<feature type="transmembrane region" description="Helical" evidence="9">
    <location>
        <begin position="299"/>
        <end position="317"/>
    </location>
</feature>
<comment type="subcellular location">
    <subcellularLocation>
        <location evidence="1">Membrane</location>
        <topology evidence="1">Multi-pass membrane protein</topology>
    </subcellularLocation>
</comment>
<comment type="similarity">
    <text evidence="2">Belongs to the amino acid/polyamine transporter 2 family.</text>
</comment>
<feature type="domain" description="Amino acid transporter transmembrane" evidence="10">
    <location>
        <begin position="162"/>
        <end position="550"/>
    </location>
</feature>
<dbReference type="EMBL" id="JBCLYO010000029">
    <property type="protein sequence ID" value="KAL0076929.1"/>
    <property type="molecule type" value="Genomic_DNA"/>
</dbReference>
<evidence type="ECO:0000256" key="6">
    <source>
        <dbReference type="ARBA" id="ARBA00022989"/>
    </source>
</evidence>
<keyword evidence="6 9" id="KW-1133">Transmembrane helix</keyword>
<evidence type="ECO:0000256" key="8">
    <source>
        <dbReference type="SAM" id="MobiDB-lite"/>
    </source>
</evidence>
<dbReference type="InterPro" id="IPR013057">
    <property type="entry name" value="AA_transpt_TM"/>
</dbReference>
<keyword evidence="12" id="KW-1185">Reference proteome</keyword>
<evidence type="ECO:0000256" key="5">
    <source>
        <dbReference type="ARBA" id="ARBA00022970"/>
    </source>
</evidence>
<evidence type="ECO:0000256" key="1">
    <source>
        <dbReference type="ARBA" id="ARBA00004141"/>
    </source>
</evidence>
<evidence type="ECO:0000256" key="7">
    <source>
        <dbReference type="ARBA" id="ARBA00023136"/>
    </source>
</evidence>
<feature type="region of interest" description="Disordered" evidence="8">
    <location>
        <begin position="1"/>
        <end position="31"/>
    </location>
</feature>
<feature type="transmembrane region" description="Helical" evidence="9">
    <location>
        <begin position="532"/>
        <end position="556"/>
    </location>
</feature>
<evidence type="ECO:0000256" key="4">
    <source>
        <dbReference type="ARBA" id="ARBA00022692"/>
    </source>
</evidence>
<accession>A0ABR3ANM4</accession>
<dbReference type="Proteomes" id="UP001448207">
    <property type="component" value="Unassembled WGS sequence"/>
</dbReference>
<gene>
    <name evidence="11" type="ORF">J3Q64DRAFT_1769865</name>
</gene>
<feature type="transmembrane region" description="Helical" evidence="9">
    <location>
        <begin position="473"/>
        <end position="493"/>
    </location>
</feature>
<dbReference type="PANTHER" id="PTHR22950:SF692">
    <property type="entry name" value="TRANSMEMBRANE AMINO ACID TRANSPORTER FAMILY PROTEIN"/>
    <property type="match status" value="1"/>
</dbReference>
<feature type="transmembrane region" description="Helical" evidence="9">
    <location>
        <begin position="275"/>
        <end position="292"/>
    </location>
</feature>
<keyword evidence="5" id="KW-0029">Amino-acid transport</keyword>
<feature type="transmembrane region" description="Helical" evidence="9">
    <location>
        <begin position="343"/>
        <end position="366"/>
    </location>
</feature>
<feature type="compositionally biased region" description="Basic and acidic residues" evidence="8">
    <location>
        <begin position="1"/>
        <end position="11"/>
    </location>
</feature>
<name>A0ABR3ANM4_PHYBL</name>
<dbReference type="Pfam" id="PF01490">
    <property type="entry name" value="Aa_trans"/>
    <property type="match status" value="1"/>
</dbReference>
<evidence type="ECO:0000313" key="11">
    <source>
        <dbReference type="EMBL" id="KAL0076929.1"/>
    </source>
</evidence>